<name>A0ABN1VZ22_9MICO</name>
<accession>A0ABN1VZ22</accession>
<protein>
    <submittedName>
        <fullName evidence="1">Uncharacterized protein</fullName>
    </submittedName>
</protein>
<sequence>MGGPIAVLAPQSFDRLVAQSGVFTISHPLDSADMQVSCSAQLESWTIPVEFKQGIREELELLGIHAASVYPDLEHIGARIKNSYV</sequence>
<keyword evidence="2" id="KW-1185">Reference proteome</keyword>
<proteinExistence type="predicted"/>
<comment type="caution">
    <text evidence="1">The sequence shown here is derived from an EMBL/GenBank/DDBJ whole genome shotgun (WGS) entry which is preliminary data.</text>
</comment>
<dbReference type="EMBL" id="BAAAKW010000071">
    <property type="protein sequence ID" value="GAA1227990.1"/>
    <property type="molecule type" value="Genomic_DNA"/>
</dbReference>
<evidence type="ECO:0000313" key="1">
    <source>
        <dbReference type="EMBL" id="GAA1227990.1"/>
    </source>
</evidence>
<evidence type="ECO:0000313" key="2">
    <source>
        <dbReference type="Proteomes" id="UP001500943"/>
    </source>
</evidence>
<dbReference type="Proteomes" id="UP001500943">
    <property type="component" value="Unassembled WGS sequence"/>
</dbReference>
<gene>
    <name evidence="1" type="ORF">GCM10009655_28270</name>
</gene>
<reference evidence="1 2" key="1">
    <citation type="journal article" date="2019" name="Int. J. Syst. Evol. Microbiol.">
        <title>The Global Catalogue of Microorganisms (GCM) 10K type strain sequencing project: providing services to taxonomists for standard genome sequencing and annotation.</title>
        <authorList>
            <consortium name="The Broad Institute Genomics Platform"/>
            <consortium name="The Broad Institute Genome Sequencing Center for Infectious Disease"/>
            <person name="Wu L."/>
            <person name="Ma J."/>
        </authorList>
    </citation>
    <scope>NUCLEOTIDE SEQUENCE [LARGE SCALE GENOMIC DNA]</scope>
    <source>
        <strain evidence="1 2">JCM 12762</strain>
    </source>
</reference>
<organism evidence="1 2">
    <name type="scientific">Rhodoglobus aureus</name>
    <dbReference type="NCBI Taxonomy" id="191497"/>
    <lineage>
        <taxon>Bacteria</taxon>
        <taxon>Bacillati</taxon>
        <taxon>Actinomycetota</taxon>
        <taxon>Actinomycetes</taxon>
        <taxon>Micrococcales</taxon>
        <taxon>Microbacteriaceae</taxon>
        <taxon>Rhodoglobus</taxon>
    </lineage>
</organism>